<keyword evidence="2" id="KW-1133">Transmembrane helix</keyword>
<evidence type="ECO:0000256" key="2">
    <source>
        <dbReference type="SAM" id="Phobius"/>
    </source>
</evidence>
<dbReference type="RefSeq" id="WP_243556698.1">
    <property type="nucleotide sequence ID" value="NZ_CP094528.1"/>
</dbReference>
<feature type="transmembrane region" description="Helical" evidence="2">
    <location>
        <begin position="383"/>
        <end position="401"/>
    </location>
</feature>
<keyword evidence="2" id="KW-0472">Membrane</keyword>
<dbReference type="Proteomes" id="UP000832097">
    <property type="component" value="Chromosome"/>
</dbReference>
<feature type="region of interest" description="Disordered" evidence="1">
    <location>
        <begin position="346"/>
        <end position="366"/>
    </location>
</feature>
<proteinExistence type="predicted"/>
<evidence type="ECO:0000313" key="3">
    <source>
        <dbReference type="EMBL" id="UOE44698.1"/>
    </source>
</evidence>
<reference evidence="3 4" key="1">
    <citation type="submission" date="2022-03" db="EMBL/GenBank/DDBJ databases">
        <title>Mucilaginibacter sp. isolated from the gut of Protaetia brevitarsis seulensis larvae.</title>
        <authorList>
            <person name="Won M."/>
            <person name="Kim S.-J."/>
            <person name="Kwon S.-W."/>
        </authorList>
    </citation>
    <scope>NUCLEOTIDE SEQUENCE [LARGE SCALE GENOMIC DNA]</scope>
    <source>
        <strain evidence="3 4">CFWR-12</strain>
    </source>
</reference>
<feature type="compositionally biased region" description="Low complexity" evidence="1">
    <location>
        <begin position="346"/>
        <end position="363"/>
    </location>
</feature>
<evidence type="ECO:0000256" key="1">
    <source>
        <dbReference type="SAM" id="MobiDB-lite"/>
    </source>
</evidence>
<sequence>MNDFPVHPFPADPTRAEYAAHRRAARADGSAPRLEDVFDEVVDAVTPYGTAAASAGSLVGIALALIGLDPLASLGLGLATAIAVIAGGGFSVFRSVIDRSLDDRLRLGRVAAAHGFAYAPDGSPGWLPGVLHEGYDAGRIIHRVRSMAGRQIDAGVVRHASGVGKERTTTMWTYLAFELDAPLPHIVLDGAKNGGFLASLPTALAGNRRLSLEGDFDRSFRLWLPEGYERDALYIFTPDLMALLVDDASAYDIEIIDDWMILFRWGGADPGLPAFWKKLGRVGRVAERLALRSGRYRDERVQGNLRASQVQLAAASAAEPAASAASAPAAAASVPAAAASVPAAAEPPGTRAAAHPPVAAAPRPRARPRIAEAGRRLRRLPRVHPISLVFVGGVVCAYLYLTVQDLLGG</sequence>
<accession>A0ABY4C401</accession>
<keyword evidence="4" id="KW-1185">Reference proteome</keyword>
<gene>
    <name evidence="3" type="ORF">MTO99_02575</name>
</gene>
<evidence type="ECO:0000313" key="4">
    <source>
        <dbReference type="Proteomes" id="UP000832097"/>
    </source>
</evidence>
<organism evidence="3 4">
    <name type="scientific">Agromyces larvae</name>
    <dbReference type="NCBI Taxonomy" id="2929802"/>
    <lineage>
        <taxon>Bacteria</taxon>
        <taxon>Bacillati</taxon>
        <taxon>Actinomycetota</taxon>
        <taxon>Actinomycetes</taxon>
        <taxon>Micrococcales</taxon>
        <taxon>Microbacteriaceae</taxon>
        <taxon>Agromyces</taxon>
    </lineage>
</organism>
<dbReference type="EMBL" id="CP094528">
    <property type="protein sequence ID" value="UOE44698.1"/>
    <property type="molecule type" value="Genomic_DNA"/>
</dbReference>
<keyword evidence="2" id="KW-0812">Transmembrane</keyword>
<name>A0ABY4C401_9MICO</name>
<feature type="transmembrane region" description="Helical" evidence="2">
    <location>
        <begin position="74"/>
        <end position="97"/>
    </location>
</feature>
<protein>
    <submittedName>
        <fullName evidence="3">Uncharacterized protein</fullName>
    </submittedName>
</protein>